<dbReference type="AlphaFoldDB" id="A0A3M9Y516"/>
<keyword evidence="2" id="KW-1185">Reference proteome</keyword>
<gene>
    <name evidence="1" type="ORF">D7B24_008969</name>
</gene>
<dbReference type="GeneID" id="39612658"/>
<dbReference type="STRING" id="1051616.A0A3M9Y516"/>
<dbReference type="EMBL" id="RBVV01000085">
    <property type="protein sequence ID" value="RNJ55102.1"/>
    <property type="molecule type" value="Genomic_DNA"/>
</dbReference>
<protein>
    <submittedName>
        <fullName evidence="1">Uncharacterized protein</fullName>
    </submittedName>
</protein>
<reference evidence="1 2" key="1">
    <citation type="submission" date="2018-10" db="EMBL/GenBank/DDBJ databases">
        <title>Genome sequence of Verticillium nonalfalfae VnAa140.</title>
        <authorList>
            <person name="Stajich J.E."/>
            <person name="Kasson M.T."/>
        </authorList>
    </citation>
    <scope>NUCLEOTIDE SEQUENCE [LARGE SCALE GENOMIC DNA]</scope>
    <source>
        <strain evidence="1 2">VnAa140</strain>
    </source>
</reference>
<dbReference type="RefSeq" id="XP_028493260.1">
    <property type="nucleotide sequence ID" value="XM_028643047.1"/>
</dbReference>
<dbReference type="Proteomes" id="UP000267145">
    <property type="component" value="Unassembled WGS sequence"/>
</dbReference>
<evidence type="ECO:0000313" key="1">
    <source>
        <dbReference type="EMBL" id="RNJ55102.1"/>
    </source>
</evidence>
<comment type="caution">
    <text evidence="1">The sequence shown here is derived from an EMBL/GenBank/DDBJ whole genome shotgun (WGS) entry which is preliminary data.</text>
</comment>
<name>A0A3M9Y516_9PEZI</name>
<accession>A0A3M9Y516</accession>
<sequence length="271" mass="30562">MDAAAFALMLPPKMQERSRPASPISPTKAFFPVYLNPPSSPRASTPRILPTPIEIPPEDLEDLGLASCTKRAIAKEVLTLVSERNRAKREKKSRYQEEEQRAFIASLDSCRQAREDEGRNQRLASEEAWEDIDEARRYVERFLDDKWEAQRVNIQIDSEFNMDMVDLTAIGAMKRKEGVKACMKLLTAPVIHEKVSLSLWRMLRFQGRDTAIAQKRIVGEDAGEAASIHTKKGFGRQPGSRPGFLVEVDAVLIRSTRDGGMCDNSTTEQTR</sequence>
<proteinExistence type="predicted"/>
<organism evidence="1 2">
    <name type="scientific">Verticillium nonalfalfae</name>
    <dbReference type="NCBI Taxonomy" id="1051616"/>
    <lineage>
        <taxon>Eukaryota</taxon>
        <taxon>Fungi</taxon>
        <taxon>Dikarya</taxon>
        <taxon>Ascomycota</taxon>
        <taxon>Pezizomycotina</taxon>
        <taxon>Sordariomycetes</taxon>
        <taxon>Hypocreomycetidae</taxon>
        <taxon>Glomerellales</taxon>
        <taxon>Plectosphaerellaceae</taxon>
        <taxon>Verticillium</taxon>
    </lineage>
</organism>
<evidence type="ECO:0000313" key="2">
    <source>
        <dbReference type="Proteomes" id="UP000267145"/>
    </source>
</evidence>